<sequence>MFDMLVGSTLSALATGAGAIPILFLSRSLTRQWRDMLLAFTAGVMMAASMLGLIPQALSSGTFLSLAVGLCIGVLTLTLLEKMVPHID</sequence>
<reference evidence="2 3" key="1">
    <citation type="submission" date="2016-03" db="EMBL/GenBank/DDBJ databases">
        <title>Spore heat resistance.</title>
        <authorList>
            <person name="Boekhorst J."/>
            <person name="Berendsen E.M."/>
            <person name="Wells-Bennik M.H."/>
            <person name="Kuipers O.P."/>
        </authorList>
    </citation>
    <scope>NUCLEOTIDE SEQUENCE [LARGE SCALE GENOMIC DNA]</scope>
    <source>
        <strain evidence="2 3">AF16</strain>
    </source>
</reference>
<organism evidence="2 3">
    <name type="scientific">Anoxybacillus flavithermus</name>
    <dbReference type="NCBI Taxonomy" id="33934"/>
    <lineage>
        <taxon>Bacteria</taxon>
        <taxon>Bacillati</taxon>
        <taxon>Bacillota</taxon>
        <taxon>Bacilli</taxon>
        <taxon>Bacillales</taxon>
        <taxon>Anoxybacillaceae</taxon>
        <taxon>Anoxybacillus</taxon>
    </lineage>
</organism>
<evidence type="ECO:0000313" key="2">
    <source>
        <dbReference type="EMBL" id="OAO78352.1"/>
    </source>
</evidence>
<evidence type="ECO:0000256" key="1">
    <source>
        <dbReference type="SAM" id="Phobius"/>
    </source>
</evidence>
<gene>
    <name evidence="2" type="ORF">TAF16_1907</name>
</gene>
<keyword evidence="1" id="KW-1133">Transmembrane helix</keyword>
<feature type="transmembrane region" description="Helical" evidence="1">
    <location>
        <begin position="6"/>
        <end position="25"/>
    </location>
</feature>
<feature type="transmembrane region" description="Helical" evidence="1">
    <location>
        <begin position="37"/>
        <end position="57"/>
    </location>
</feature>
<dbReference type="AlphaFoldDB" id="A0A178TBL8"/>
<keyword evidence="1" id="KW-0472">Membrane</keyword>
<protein>
    <submittedName>
        <fullName evidence="2">Zinc transporter ZIP family</fullName>
    </submittedName>
</protein>
<dbReference type="PATRIC" id="fig|33934.7.peg.627"/>
<keyword evidence="3" id="KW-1185">Reference proteome</keyword>
<comment type="caution">
    <text evidence="2">The sequence shown here is derived from an EMBL/GenBank/DDBJ whole genome shotgun (WGS) entry which is preliminary data.</text>
</comment>
<dbReference type="Proteomes" id="UP000078336">
    <property type="component" value="Unassembled WGS sequence"/>
</dbReference>
<evidence type="ECO:0000313" key="3">
    <source>
        <dbReference type="Proteomes" id="UP000078336"/>
    </source>
</evidence>
<accession>A0A178TBL8</accession>
<keyword evidence="1" id="KW-0812">Transmembrane</keyword>
<name>A0A178TBL8_9BACL</name>
<dbReference type="EMBL" id="LUCQ01000109">
    <property type="protein sequence ID" value="OAO78352.1"/>
    <property type="molecule type" value="Genomic_DNA"/>
</dbReference>
<feature type="transmembrane region" description="Helical" evidence="1">
    <location>
        <begin position="63"/>
        <end position="80"/>
    </location>
</feature>
<proteinExistence type="predicted"/>